<feature type="transmembrane region" description="Helical" evidence="1">
    <location>
        <begin position="354"/>
        <end position="372"/>
    </location>
</feature>
<gene>
    <name evidence="2" type="ORF">HH214_11250</name>
</gene>
<keyword evidence="3" id="KW-1185">Reference proteome</keyword>
<reference evidence="2 3" key="1">
    <citation type="submission" date="2020-04" db="EMBL/GenBank/DDBJ databases">
        <title>Genome sequencing of novel species.</title>
        <authorList>
            <person name="Heo J."/>
            <person name="Kim S.-J."/>
            <person name="Kim J.-S."/>
            <person name="Hong S.-B."/>
            <person name="Kwon S.-W."/>
        </authorList>
    </citation>
    <scope>NUCLEOTIDE SEQUENCE [LARGE SCALE GENOMIC DNA]</scope>
    <source>
        <strain evidence="2 3">F39-2</strain>
    </source>
</reference>
<feature type="transmembrane region" description="Helical" evidence="1">
    <location>
        <begin position="442"/>
        <end position="463"/>
    </location>
</feature>
<dbReference type="EMBL" id="CP051682">
    <property type="protein sequence ID" value="QJD96402.1"/>
    <property type="molecule type" value="Genomic_DNA"/>
</dbReference>
<evidence type="ECO:0000313" key="3">
    <source>
        <dbReference type="Proteomes" id="UP000503278"/>
    </source>
</evidence>
<feature type="transmembrane region" description="Helical" evidence="1">
    <location>
        <begin position="57"/>
        <end position="78"/>
    </location>
</feature>
<sequence>MDKLLLRLFSVFVPMLAKSGVDTYQLYEIVKIKLLMDSRRPNMMFMARKSSNTTTTAPWRVLLVNLIMGGLIGMVLIISEKPMVGQTAYFFVFMVLMSLTLITDFTTVLLDVRDQYIILPKPVNDRTLAVSRILHITIYVLKQALLISVGGLIFVGFLDGIVAVPLFIVQVLEATLLSILLVNIVYLLAMKSVSPQRFKDIISYFQIGFSIVIFGIYYLLPRLIDVSALKQIDLTHYWWSYLLPPVWIAALNEVLIHPARAGIVTSLLAIAGVTAPIVSLWLIAKVLAPGFNQQLMVSASADNNSTAAVPAAGTKKQRFSIVNYLANLVARDPVENAGFRITWKLAARIREFKIKVYPAFAYVPIYFVYFTFQGKGDTLSERYAHLQHGRAYILLIYLSTFVLSAVLQNISFSEKYKPAWIYYALPITQPGKILSGMYKAIAILYYLPYCLVLGIVGVAIWGPQIINDIILAFFAGLIYGLLMALFMVKGLPFSKPVLNRQGGGRAVTSLIITSLVWLIGFGHYLLMKWETVIWILIVPVVLIYWIMMYYYKRQTWEGIELEEF</sequence>
<keyword evidence="1" id="KW-1133">Transmembrane helix</keyword>
<proteinExistence type="predicted"/>
<accession>A0A7L5DZ66</accession>
<feature type="transmembrane region" description="Helical" evidence="1">
    <location>
        <begin position="164"/>
        <end position="189"/>
    </location>
</feature>
<keyword evidence="1" id="KW-0472">Membrane</keyword>
<feature type="transmembrane region" description="Helical" evidence="1">
    <location>
        <begin position="509"/>
        <end position="526"/>
    </location>
</feature>
<feature type="transmembrane region" description="Helical" evidence="1">
    <location>
        <begin position="261"/>
        <end position="284"/>
    </location>
</feature>
<protein>
    <submittedName>
        <fullName evidence="2">Uncharacterized protein</fullName>
    </submittedName>
</protein>
<dbReference type="Proteomes" id="UP000503278">
    <property type="component" value="Chromosome"/>
</dbReference>
<feature type="transmembrane region" description="Helical" evidence="1">
    <location>
        <begin position="201"/>
        <end position="220"/>
    </location>
</feature>
<feature type="transmembrane region" description="Helical" evidence="1">
    <location>
        <begin position="469"/>
        <end position="488"/>
    </location>
</feature>
<evidence type="ECO:0000313" key="2">
    <source>
        <dbReference type="EMBL" id="QJD96402.1"/>
    </source>
</evidence>
<dbReference type="RefSeq" id="WP_169607706.1">
    <property type="nucleotide sequence ID" value="NZ_CP051682.1"/>
</dbReference>
<feature type="transmembrane region" description="Helical" evidence="1">
    <location>
        <begin position="392"/>
        <end position="412"/>
    </location>
</feature>
<feature type="transmembrane region" description="Helical" evidence="1">
    <location>
        <begin position="133"/>
        <end position="158"/>
    </location>
</feature>
<name>A0A7L5DZ66_9SPHI</name>
<dbReference type="KEGG" id="mrob:HH214_11250"/>
<feature type="transmembrane region" description="Helical" evidence="1">
    <location>
        <begin position="90"/>
        <end position="112"/>
    </location>
</feature>
<organism evidence="2 3">
    <name type="scientific">Mucilaginibacter robiniae</name>
    <dbReference type="NCBI Taxonomy" id="2728022"/>
    <lineage>
        <taxon>Bacteria</taxon>
        <taxon>Pseudomonadati</taxon>
        <taxon>Bacteroidota</taxon>
        <taxon>Sphingobacteriia</taxon>
        <taxon>Sphingobacteriales</taxon>
        <taxon>Sphingobacteriaceae</taxon>
        <taxon>Mucilaginibacter</taxon>
    </lineage>
</organism>
<keyword evidence="1" id="KW-0812">Transmembrane</keyword>
<feature type="transmembrane region" description="Helical" evidence="1">
    <location>
        <begin position="532"/>
        <end position="551"/>
    </location>
</feature>
<dbReference type="AlphaFoldDB" id="A0A7L5DZ66"/>
<evidence type="ECO:0000256" key="1">
    <source>
        <dbReference type="SAM" id="Phobius"/>
    </source>
</evidence>